<feature type="binding site" evidence="4">
    <location>
        <position position="205"/>
    </location>
    <ligand>
        <name>substrate</name>
    </ligand>
</feature>
<feature type="active site" description="Acyl-ester intermediate" evidence="3">
    <location>
        <position position="255"/>
    </location>
</feature>
<dbReference type="PANTHER" id="PTHR46072:SF11">
    <property type="entry name" value="AMIDASE-RELATED"/>
    <property type="match status" value="1"/>
</dbReference>
<dbReference type="Proteomes" id="UP000256690">
    <property type="component" value="Unassembled WGS sequence"/>
</dbReference>
<dbReference type="GeneID" id="38121389"/>
<dbReference type="InterPro" id="IPR036928">
    <property type="entry name" value="AS_sf"/>
</dbReference>
<sequence>MASVSVTETIVPMPQSQFPPPAKSWQAIRDEKRAEQLSRIPSSWRLQASQYPAKDEVDVRPTAITSGILSERELEITGEKYDATSLAAEVAKGTYTAVETVTAFCKRAAICQQLCQALTEICFSDAIDKAKKLDEYFERTGGKTVGPLHGLPMTFKECFHVKGYDASNGYISRCFDPSTTTTPIIQLVEDAGAVVIAKTNVPQTMLVAECENNVFGRTKNPIVKHLSCGGSSGGEGALSAFRGNALGIGTDVGGSIRLPAAFNSVYGYKPSVGILPFIGYAASGWTGVNTGIPAVLGPIGHSVRDLRLLTEAVRKGKPWLFDPAVIHGIMESPDPVLTTKKPIVGILHESGVTPHPPVRRALHEAQLKVEVAGYEVRDFTPVCPDFAELREISSQLFTVDGASYARRELAKAGEPVVPSVTKFGFFDMPRKMHEEMWQWNTKKGQMQKEMLDAWQQLGIDLLIAPAAPHTPIPPEHCTSELYTVSWNAVDYPAIIIPFTKADPQLDPRDNAFEPKHDLDQRVQALYDPELMAGAPVSLQIVAPRLQDAALLRYAEELDRVLNETKIA</sequence>
<dbReference type="OrthoDB" id="6428749at2759"/>
<dbReference type="PIRSF" id="PIRSF001221">
    <property type="entry name" value="Amidase_fungi"/>
    <property type="match status" value="1"/>
</dbReference>
<gene>
    <name evidence="6" type="ORF">DSM5745_11019</name>
</gene>
<feature type="active site" description="Charge relay system" evidence="3">
    <location>
        <position position="156"/>
    </location>
</feature>
<dbReference type="RefSeq" id="XP_026598358.1">
    <property type="nucleotide sequence ID" value="XM_026753035.1"/>
</dbReference>
<name>A0A3D8QD28_9EURO</name>
<dbReference type="Pfam" id="PF01425">
    <property type="entry name" value="Amidase"/>
    <property type="match status" value="1"/>
</dbReference>
<evidence type="ECO:0000313" key="7">
    <source>
        <dbReference type="Proteomes" id="UP000256690"/>
    </source>
</evidence>
<organism evidence="6 7">
    <name type="scientific">Aspergillus mulundensis</name>
    <dbReference type="NCBI Taxonomy" id="1810919"/>
    <lineage>
        <taxon>Eukaryota</taxon>
        <taxon>Fungi</taxon>
        <taxon>Dikarya</taxon>
        <taxon>Ascomycota</taxon>
        <taxon>Pezizomycotina</taxon>
        <taxon>Eurotiomycetes</taxon>
        <taxon>Eurotiomycetidae</taxon>
        <taxon>Eurotiales</taxon>
        <taxon>Aspergillaceae</taxon>
        <taxon>Aspergillus</taxon>
        <taxon>Aspergillus subgen. Nidulantes</taxon>
    </lineage>
</organism>
<evidence type="ECO:0000256" key="3">
    <source>
        <dbReference type="PIRSR" id="PIRSR001221-1"/>
    </source>
</evidence>
<dbReference type="AlphaFoldDB" id="A0A3D8QD28"/>
<proteinExistence type="inferred from homology"/>
<dbReference type="GO" id="GO:0016787">
    <property type="term" value="F:hydrolase activity"/>
    <property type="evidence" value="ECO:0007669"/>
    <property type="project" value="UniProtKB-KW"/>
</dbReference>
<reference evidence="6 7" key="1">
    <citation type="journal article" date="2018" name="IMA Fungus">
        <title>IMA Genome-F 9: Draft genome sequence of Annulohypoxylon stygium, Aspergillus mulundensis, Berkeleyomyces basicola (syn. Thielaviopsis basicola), Ceratocystis smalleyi, two Cercospora beticola strains, Coleophoma cylindrospora, Fusarium fracticaudum, Phialophora cf. hyalina, and Morchella septimelata.</title>
        <authorList>
            <person name="Wingfield B.D."/>
            <person name="Bills G.F."/>
            <person name="Dong Y."/>
            <person name="Huang W."/>
            <person name="Nel W.J."/>
            <person name="Swalarsk-Parry B.S."/>
            <person name="Vaghefi N."/>
            <person name="Wilken P.M."/>
            <person name="An Z."/>
            <person name="de Beer Z.W."/>
            <person name="De Vos L."/>
            <person name="Chen L."/>
            <person name="Duong T.A."/>
            <person name="Gao Y."/>
            <person name="Hammerbacher A."/>
            <person name="Kikkert J.R."/>
            <person name="Li Y."/>
            <person name="Li H."/>
            <person name="Li K."/>
            <person name="Li Q."/>
            <person name="Liu X."/>
            <person name="Ma X."/>
            <person name="Naidoo K."/>
            <person name="Pethybridge S.J."/>
            <person name="Sun J."/>
            <person name="Steenkamp E.T."/>
            <person name="van der Nest M.A."/>
            <person name="van Wyk S."/>
            <person name="Wingfield M.J."/>
            <person name="Xiong C."/>
            <person name="Yue Q."/>
            <person name="Zhang X."/>
        </authorList>
    </citation>
    <scope>NUCLEOTIDE SEQUENCE [LARGE SCALE GENOMIC DNA]</scope>
    <source>
        <strain evidence="6 7">DSM 5745</strain>
    </source>
</reference>
<dbReference type="STRING" id="1810919.A0A3D8QD28"/>
<dbReference type="SUPFAM" id="SSF75304">
    <property type="entry name" value="Amidase signature (AS) enzymes"/>
    <property type="match status" value="1"/>
</dbReference>
<evidence type="ECO:0000256" key="4">
    <source>
        <dbReference type="PIRSR" id="PIRSR001221-2"/>
    </source>
</evidence>
<evidence type="ECO:0000313" key="6">
    <source>
        <dbReference type="EMBL" id="RDW59324.1"/>
    </source>
</evidence>
<feature type="domain" description="Amidase" evidence="5">
    <location>
        <begin position="99"/>
        <end position="551"/>
    </location>
</feature>
<feature type="active site" description="Charge relay system" evidence="3">
    <location>
        <position position="231"/>
    </location>
</feature>
<keyword evidence="7" id="KW-1185">Reference proteome</keyword>
<evidence type="ECO:0000256" key="2">
    <source>
        <dbReference type="ARBA" id="ARBA00022801"/>
    </source>
</evidence>
<comment type="caution">
    <text evidence="6">The sequence shown here is derived from an EMBL/GenBank/DDBJ whole genome shotgun (WGS) entry which is preliminary data.</text>
</comment>
<accession>A0A3D8QD28</accession>
<evidence type="ECO:0000256" key="1">
    <source>
        <dbReference type="ARBA" id="ARBA00009199"/>
    </source>
</evidence>
<feature type="binding site" evidence="4">
    <location>
        <position position="231"/>
    </location>
    <ligand>
        <name>substrate</name>
    </ligand>
</feature>
<feature type="binding site" evidence="4">
    <location>
        <begin position="252"/>
        <end position="255"/>
    </location>
    <ligand>
        <name>substrate</name>
    </ligand>
</feature>
<dbReference type="EMBL" id="PVWQ01000019">
    <property type="protein sequence ID" value="RDW59324.1"/>
    <property type="molecule type" value="Genomic_DNA"/>
</dbReference>
<keyword evidence="2" id="KW-0378">Hydrolase</keyword>
<dbReference type="PANTHER" id="PTHR46072">
    <property type="entry name" value="AMIDASE-RELATED-RELATED"/>
    <property type="match status" value="1"/>
</dbReference>
<comment type="similarity">
    <text evidence="1">Belongs to the amidase family.</text>
</comment>
<protein>
    <submittedName>
        <fullName evidence="6">Amidase</fullName>
    </submittedName>
</protein>
<dbReference type="InterPro" id="IPR023631">
    <property type="entry name" value="Amidase_dom"/>
</dbReference>
<evidence type="ECO:0000259" key="5">
    <source>
        <dbReference type="Pfam" id="PF01425"/>
    </source>
</evidence>
<dbReference type="Gene3D" id="3.90.1300.10">
    <property type="entry name" value="Amidase signature (AS) domain"/>
    <property type="match status" value="1"/>
</dbReference>